<evidence type="ECO:0000256" key="6">
    <source>
        <dbReference type="ARBA" id="ARBA00009320"/>
    </source>
</evidence>
<evidence type="ECO:0000256" key="16">
    <source>
        <dbReference type="ARBA" id="ARBA00054027"/>
    </source>
</evidence>
<evidence type="ECO:0000256" key="8">
    <source>
        <dbReference type="ARBA" id="ARBA00022898"/>
    </source>
</evidence>
<evidence type="ECO:0000256" key="4">
    <source>
        <dbReference type="ARBA" id="ARBA00004931"/>
    </source>
</evidence>
<protein>
    <recommendedName>
        <fullName evidence="17">Aminodeoxychorismate lyase</fullName>
        <ecNumber evidence="7">2.6.1.42</ecNumber>
        <ecNumber evidence="11">4.1.3.38</ecNumber>
    </recommendedName>
    <alternativeName>
        <fullName evidence="18">4-amino-4-deoxychorismate lyase</fullName>
    </alternativeName>
</protein>
<comment type="pathway">
    <text evidence="5">Amino-acid biosynthesis; L-leucine biosynthesis; L-leucine from 3-methyl-2-oxobutanoate: step 4/4.</text>
</comment>
<gene>
    <name evidence="19" type="ORF">CWI75_04710</name>
</gene>
<proteinExistence type="inferred from homology"/>
<organism evidence="19 20">
    <name type="scientific">Kineobactrum sediminis</name>
    <dbReference type="NCBI Taxonomy" id="1905677"/>
    <lineage>
        <taxon>Bacteria</taxon>
        <taxon>Pseudomonadati</taxon>
        <taxon>Pseudomonadota</taxon>
        <taxon>Gammaproteobacteria</taxon>
        <taxon>Cellvibrionales</taxon>
        <taxon>Halieaceae</taxon>
        <taxon>Kineobactrum</taxon>
    </lineage>
</organism>
<dbReference type="AlphaFoldDB" id="A0A2N5Y5I5"/>
<dbReference type="EMBL" id="PKLZ01000002">
    <property type="protein sequence ID" value="PLW83655.1"/>
    <property type="molecule type" value="Genomic_DNA"/>
</dbReference>
<comment type="cofactor">
    <cofactor evidence="1">
        <name>pyridoxal 5'-phosphate</name>
        <dbReference type="ChEBI" id="CHEBI:597326"/>
    </cofactor>
</comment>
<dbReference type="EC" id="4.1.3.38" evidence="11"/>
<comment type="catalytic activity">
    <reaction evidence="12">
        <text>L-valine + 2-oxoglutarate = 3-methyl-2-oxobutanoate + L-glutamate</text>
        <dbReference type="Rhea" id="RHEA:24813"/>
        <dbReference type="ChEBI" id="CHEBI:11851"/>
        <dbReference type="ChEBI" id="CHEBI:16810"/>
        <dbReference type="ChEBI" id="CHEBI:29985"/>
        <dbReference type="ChEBI" id="CHEBI:57762"/>
        <dbReference type="EC" id="2.6.1.42"/>
    </reaction>
</comment>
<dbReference type="GO" id="GO:0046656">
    <property type="term" value="P:folic acid biosynthetic process"/>
    <property type="evidence" value="ECO:0007669"/>
    <property type="project" value="UniProtKB-KW"/>
</dbReference>
<evidence type="ECO:0000256" key="1">
    <source>
        <dbReference type="ARBA" id="ARBA00001933"/>
    </source>
</evidence>
<dbReference type="GO" id="GO:0008652">
    <property type="term" value="P:amino acid biosynthetic process"/>
    <property type="evidence" value="ECO:0007669"/>
    <property type="project" value="UniProtKB-ARBA"/>
</dbReference>
<dbReference type="InterPro" id="IPR043131">
    <property type="entry name" value="BCAT-like_N"/>
</dbReference>
<comment type="pathway">
    <text evidence="3">Amino-acid biosynthesis; L-isoleucine biosynthesis; L-isoleucine from 2-oxobutanoate: step 4/4.</text>
</comment>
<dbReference type="Gene3D" id="3.30.470.10">
    <property type="match status" value="1"/>
</dbReference>
<dbReference type="FunFam" id="3.20.10.10:FF:000002">
    <property type="entry name" value="D-alanine aminotransferase"/>
    <property type="match status" value="1"/>
</dbReference>
<evidence type="ECO:0000256" key="9">
    <source>
        <dbReference type="ARBA" id="ARBA00022909"/>
    </source>
</evidence>
<evidence type="ECO:0000313" key="19">
    <source>
        <dbReference type="EMBL" id="PLW83655.1"/>
    </source>
</evidence>
<comment type="similarity">
    <text evidence="6">Belongs to the class-IV pyridoxal-phosphate-dependent aminotransferase family.</text>
</comment>
<comment type="catalytic activity">
    <reaction evidence="15">
        <text>4-amino-4-deoxychorismate = 4-aminobenzoate + pyruvate + H(+)</text>
        <dbReference type="Rhea" id="RHEA:16201"/>
        <dbReference type="ChEBI" id="CHEBI:15361"/>
        <dbReference type="ChEBI" id="CHEBI:15378"/>
        <dbReference type="ChEBI" id="CHEBI:17836"/>
        <dbReference type="ChEBI" id="CHEBI:58406"/>
        <dbReference type="EC" id="4.1.3.38"/>
    </reaction>
</comment>
<dbReference type="InterPro" id="IPR036038">
    <property type="entry name" value="Aminotransferase-like"/>
</dbReference>
<evidence type="ECO:0000256" key="12">
    <source>
        <dbReference type="ARBA" id="ARBA00048212"/>
    </source>
</evidence>
<comment type="pathway">
    <text evidence="10">Cofactor biosynthesis; tetrahydrofolate biosynthesis; 4-aminobenzoate from chorismate: step 2/2.</text>
</comment>
<evidence type="ECO:0000256" key="14">
    <source>
        <dbReference type="ARBA" id="ARBA00049229"/>
    </source>
</evidence>
<comment type="function">
    <text evidence="2">Acts on leucine, isoleucine and valine.</text>
</comment>
<keyword evidence="19" id="KW-0032">Aminotransferase</keyword>
<keyword evidence="20" id="KW-1185">Reference proteome</keyword>
<evidence type="ECO:0000256" key="5">
    <source>
        <dbReference type="ARBA" id="ARBA00005072"/>
    </source>
</evidence>
<dbReference type="GO" id="GO:0004084">
    <property type="term" value="F:branched-chain-amino-acid transaminase activity"/>
    <property type="evidence" value="ECO:0007669"/>
    <property type="project" value="UniProtKB-EC"/>
</dbReference>
<dbReference type="EC" id="2.6.1.42" evidence="7"/>
<dbReference type="Proteomes" id="UP000234845">
    <property type="component" value="Unassembled WGS sequence"/>
</dbReference>
<dbReference type="InterPro" id="IPR001544">
    <property type="entry name" value="Aminotrans_IV"/>
</dbReference>
<accession>A0A2N5Y5I5</accession>
<comment type="function">
    <text evidence="16">Involved in the biosynthesis of p-aminobenzoate (PABA), a precursor of tetrahydrofolate. Converts 4-amino-4-deoxychorismate into 4-aminobenzoate (PABA) and pyruvate.</text>
</comment>
<evidence type="ECO:0000256" key="2">
    <source>
        <dbReference type="ARBA" id="ARBA00003109"/>
    </source>
</evidence>
<dbReference type="SUPFAM" id="SSF56752">
    <property type="entry name" value="D-aminoacid aminotransferase-like PLP-dependent enzymes"/>
    <property type="match status" value="1"/>
</dbReference>
<evidence type="ECO:0000313" key="20">
    <source>
        <dbReference type="Proteomes" id="UP000234845"/>
    </source>
</evidence>
<keyword evidence="8" id="KW-0663">Pyridoxal phosphate</keyword>
<dbReference type="PANTHER" id="PTHR42743">
    <property type="entry name" value="AMINO-ACID AMINOTRANSFERASE"/>
    <property type="match status" value="1"/>
</dbReference>
<keyword evidence="19" id="KW-0808">Transferase</keyword>
<evidence type="ECO:0000256" key="18">
    <source>
        <dbReference type="ARBA" id="ARBA00080135"/>
    </source>
</evidence>
<comment type="caution">
    <text evidence="19">The sequence shown here is derived from an EMBL/GenBank/DDBJ whole genome shotgun (WGS) entry which is preliminary data.</text>
</comment>
<reference evidence="20" key="1">
    <citation type="submission" date="2017-11" db="EMBL/GenBank/DDBJ databases">
        <title>The draft genome sequence of Chromatocurvus sp. F02.</title>
        <authorList>
            <person name="Du Z.-J."/>
            <person name="Chang Y.-Q."/>
        </authorList>
    </citation>
    <scope>NUCLEOTIDE SEQUENCE [LARGE SCALE GENOMIC DNA]</scope>
    <source>
        <strain evidence="20">F02</strain>
    </source>
</reference>
<comment type="pathway">
    <text evidence="4">Amino-acid biosynthesis; L-valine biosynthesis; L-valine from pyruvate: step 4/4.</text>
</comment>
<dbReference type="InterPro" id="IPR050571">
    <property type="entry name" value="Class-IV_PLP-Dep_Aminotrnsfr"/>
</dbReference>
<dbReference type="GO" id="GO:0008696">
    <property type="term" value="F:4-amino-4-deoxychorismate lyase activity"/>
    <property type="evidence" value="ECO:0007669"/>
    <property type="project" value="UniProtKB-EC"/>
</dbReference>
<dbReference type="Gene3D" id="3.20.10.10">
    <property type="entry name" value="D-amino Acid Aminotransferase, subunit A, domain 2"/>
    <property type="match status" value="1"/>
</dbReference>
<evidence type="ECO:0000256" key="17">
    <source>
        <dbReference type="ARBA" id="ARBA00069174"/>
    </source>
</evidence>
<dbReference type="PANTHER" id="PTHR42743:SF11">
    <property type="entry name" value="AMINODEOXYCHORISMATE LYASE"/>
    <property type="match status" value="1"/>
</dbReference>
<evidence type="ECO:0000256" key="11">
    <source>
        <dbReference type="ARBA" id="ARBA00035676"/>
    </source>
</evidence>
<evidence type="ECO:0000256" key="7">
    <source>
        <dbReference type="ARBA" id="ARBA00013053"/>
    </source>
</evidence>
<comment type="catalytic activity">
    <reaction evidence="13">
        <text>L-isoleucine + 2-oxoglutarate = (S)-3-methyl-2-oxopentanoate + L-glutamate</text>
        <dbReference type="Rhea" id="RHEA:24801"/>
        <dbReference type="ChEBI" id="CHEBI:16810"/>
        <dbReference type="ChEBI" id="CHEBI:29985"/>
        <dbReference type="ChEBI" id="CHEBI:35146"/>
        <dbReference type="ChEBI" id="CHEBI:58045"/>
        <dbReference type="EC" id="2.6.1.42"/>
    </reaction>
</comment>
<comment type="catalytic activity">
    <reaction evidence="14">
        <text>L-leucine + 2-oxoglutarate = 4-methyl-2-oxopentanoate + L-glutamate</text>
        <dbReference type="Rhea" id="RHEA:18321"/>
        <dbReference type="ChEBI" id="CHEBI:16810"/>
        <dbReference type="ChEBI" id="CHEBI:17865"/>
        <dbReference type="ChEBI" id="CHEBI:29985"/>
        <dbReference type="ChEBI" id="CHEBI:57427"/>
        <dbReference type="EC" id="2.6.1.42"/>
    </reaction>
</comment>
<dbReference type="OrthoDB" id="21319at2"/>
<evidence type="ECO:0000256" key="3">
    <source>
        <dbReference type="ARBA" id="ARBA00004824"/>
    </source>
</evidence>
<name>A0A2N5Y5I5_9GAMM</name>
<sequence>MGLIQAERIMREDPAHARLPHDADYAHGAAFIDGRFCSVDTAAIPITDVGFLHADAAYDVVSASAGQLFRLPEHLARFEQSCAAFRLRNPYNERQTIAVLSRLVQLAGTREAYVWWCVTRGAMPDSGSERGNPSAYRNCFYAFVIPYLYIADDDTRNRGLDLRVSEQHIRIPEQAVDPTAKNFHWMDMKLSLFEARDRGADFSVLLDARGNLTECPGANLFLVRQGQLYTPDSGCLAGITRATVLELAAARGLPAHLTRLPASALREADEAFLTSTAGGIMPVNSVDGRQLGSGGPGPLTTQLHNDYWEKRWAGWHGTPVDYSAAQTTHTDLLIEARHHP</sequence>
<evidence type="ECO:0000256" key="10">
    <source>
        <dbReference type="ARBA" id="ARBA00035633"/>
    </source>
</evidence>
<dbReference type="RefSeq" id="WP_101520336.1">
    <property type="nucleotide sequence ID" value="NZ_PKLZ01000002.1"/>
</dbReference>
<dbReference type="Pfam" id="PF01063">
    <property type="entry name" value="Aminotran_4"/>
    <property type="match status" value="1"/>
</dbReference>
<keyword evidence="9" id="KW-0289">Folate biosynthesis</keyword>
<evidence type="ECO:0000256" key="13">
    <source>
        <dbReference type="ARBA" id="ARBA00048798"/>
    </source>
</evidence>
<dbReference type="InterPro" id="IPR043132">
    <property type="entry name" value="BCAT-like_C"/>
</dbReference>
<evidence type="ECO:0000256" key="15">
    <source>
        <dbReference type="ARBA" id="ARBA00049529"/>
    </source>
</evidence>